<protein>
    <submittedName>
        <fullName evidence="2">Uncharacterized protein</fullName>
    </submittedName>
</protein>
<reference evidence="3" key="1">
    <citation type="submission" date="2016-10" db="EMBL/GenBank/DDBJ databases">
        <authorList>
            <person name="Varghese N."/>
            <person name="Submissions S."/>
        </authorList>
    </citation>
    <scope>NUCLEOTIDE SEQUENCE [LARGE SCALE GENOMIC DNA]</scope>
    <source>
        <strain evidence="3">DSM 10146</strain>
    </source>
</reference>
<sequence length="160" mass="17357">MRKSSRKKPPAAARPPAQADTTKVPPPRNLTPTLCDRLRRDLLAACQGVAETHGLTVEGGELSDIDLRHGFGIAFRVGIPMADGAIFSPDKALFEALASSFGLQPADYGRTFRTQGEAFRITAINPNRPKYPVSAERLADGRSYKFSAENVAMYLRAPDA</sequence>
<evidence type="ECO:0000313" key="3">
    <source>
        <dbReference type="Proteomes" id="UP000198994"/>
    </source>
</evidence>
<dbReference type="RefSeq" id="WP_242661906.1">
    <property type="nucleotide sequence ID" value="NZ_FNAV01000058.1"/>
</dbReference>
<dbReference type="STRING" id="282683.SAMN04488105_1583"/>
<feature type="region of interest" description="Disordered" evidence="1">
    <location>
        <begin position="1"/>
        <end position="31"/>
    </location>
</feature>
<dbReference type="EMBL" id="FNAV01000058">
    <property type="protein sequence ID" value="SDF70578.1"/>
    <property type="molecule type" value="Genomic_DNA"/>
</dbReference>
<evidence type="ECO:0000256" key="1">
    <source>
        <dbReference type="SAM" id="MobiDB-lite"/>
    </source>
</evidence>
<dbReference type="Proteomes" id="UP000198994">
    <property type="component" value="Unassembled WGS sequence"/>
</dbReference>
<evidence type="ECO:0000313" key="2">
    <source>
        <dbReference type="EMBL" id="SDF70578.1"/>
    </source>
</evidence>
<dbReference type="AlphaFoldDB" id="A0A1G7N947"/>
<organism evidence="2 3">
    <name type="scientific">Salipiger thiooxidans</name>
    <dbReference type="NCBI Taxonomy" id="282683"/>
    <lineage>
        <taxon>Bacteria</taxon>
        <taxon>Pseudomonadati</taxon>
        <taxon>Pseudomonadota</taxon>
        <taxon>Alphaproteobacteria</taxon>
        <taxon>Rhodobacterales</taxon>
        <taxon>Roseobacteraceae</taxon>
        <taxon>Salipiger</taxon>
    </lineage>
</organism>
<proteinExistence type="predicted"/>
<gene>
    <name evidence="2" type="ORF">SAMN04488105_1583</name>
</gene>
<accession>A0A1G7N947</accession>
<name>A0A1G7N947_9RHOB</name>
<keyword evidence="3" id="KW-1185">Reference proteome</keyword>